<dbReference type="InterPro" id="IPR014922">
    <property type="entry name" value="YdhG-like"/>
</dbReference>
<feature type="domain" description="YdhG-like" evidence="2">
    <location>
        <begin position="18"/>
        <end position="115"/>
    </location>
</feature>
<keyword evidence="4" id="KW-1185">Reference proteome</keyword>
<gene>
    <name evidence="3" type="ORF">FPZ52_03815</name>
</gene>
<dbReference type="Pfam" id="PF13376">
    <property type="entry name" value="OmdA"/>
    <property type="match status" value="1"/>
</dbReference>
<dbReference type="AlphaFoldDB" id="A0A5B8IRL3"/>
<dbReference type="InterPro" id="IPR016786">
    <property type="entry name" value="YdeI_bac"/>
</dbReference>
<dbReference type="Pfam" id="PF08818">
    <property type="entry name" value="DUF1801"/>
    <property type="match status" value="1"/>
</dbReference>
<dbReference type="EMBL" id="CP042261">
    <property type="protein sequence ID" value="QDY68842.1"/>
    <property type="molecule type" value="Genomic_DNA"/>
</dbReference>
<evidence type="ECO:0000259" key="2">
    <source>
        <dbReference type="Pfam" id="PF08818"/>
    </source>
</evidence>
<reference evidence="3 4" key="1">
    <citation type="submission" date="2019-07" db="EMBL/GenBank/DDBJ databases">
        <title>Litoreibacter alkalisoli sp. nov., isolated from saline-alkaline soil.</title>
        <authorList>
            <person name="Wang S."/>
            <person name="Xu L."/>
            <person name="Xing Y.-T."/>
            <person name="Sun J.-Q."/>
        </authorList>
    </citation>
    <scope>NUCLEOTIDE SEQUENCE [LARGE SCALE GENOMIC DNA]</scope>
    <source>
        <strain evidence="3 4">LN3S51</strain>
    </source>
</reference>
<accession>A0A5B8IRL3</accession>
<dbReference type="Gene3D" id="3.90.1150.200">
    <property type="match status" value="1"/>
</dbReference>
<protein>
    <recommendedName>
        <fullName evidence="2">YdhG-like domain-containing protein</fullName>
    </recommendedName>
</protein>
<feature type="region of interest" description="Disordered" evidence="1">
    <location>
        <begin position="174"/>
        <end position="195"/>
    </location>
</feature>
<dbReference type="SUPFAM" id="SSF159888">
    <property type="entry name" value="YdhG-like"/>
    <property type="match status" value="1"/>
</dbReference>
<dbReference type="Proteomes" id="UP000318483">
    <property type="component" value="Chromosome"/>
</dbReference>
<proteinExistence type="predicted"/>
<evidence type="ECO:0000313" key="3">
    <source>
        <dbReference type="EMBL" id="QDY68842.1"/>
    </source>
</evidence>
<dbReference type="OrthoDB" id="214150at2"/>
<evidence type="ECO:0000313" key="4">
    <source>
        <dbReference type="Proteomes" id="UP000318483"/>
    </source>
</evidence>
<name>A0A5B8IRL3_9RHOB</name>
<organism evidence="3 4">
    <name type="scientific">Qingshengfaniella alkalisoli</name>
    <dbReference type="NCBI Taxonomy" id="2599296"/>
    <lineage>
        <taxon>Bacteria</taxon>
        <taxon>Pseudomonadati</taxon>
        <taxon>Pseudomonadota</taxon>
        <taxon>Alphaproteobacteria</taxon>
        <taxon>Rhodobacterales</taxon>
        <taxon>Paracoccaceae</taxon>
        <taxon>Qingshengfaniella</taxon>
    </lineage>
</organism>
<sequence>MTDSTTKLDAFYDRDAPWRDELHAVRKLLQETELTEDFKWNSPCYTYDGGNLVVVWRLKDACGLGFFKGVLLTDPEGILQAPGEHSRSARVLRLTSLDQIAEHRDTIKAYIREAIEKEQAGLKVDFPKDDLDYPEELTERLEADPDLAEAFDDLTPGRRRGWILHILQAKQSKTRQSRIDKAAPKILQGKGMHDR</sequence>
<evidence type="ECO:0000256" key="1">
    <source>
        <dbReference type="SAM" id="MobiDB-lite"/>
    </source>
</evidence>
<dbReference type="PIRSF" id="PIRSF021308">
    <property type="entry name" value="UCP021308"/>
    <property type="match status" value="1"/>
</dbReference>
<dbReference type="RefSeq" id="WP_146363869.1">
    <property type="nucleotide sequence ID" value="NZ_CP042261.1"/>
</dbReference>
<dbReference type="KEGG" id="lit:FPZ52_03815"/>